<reference evidence="1 2" key="1">
    <citation type="submission" date="2012-10" db="EMBL/GenBank/DDBJ databases">
        <authorList>
            <person name="Zafar N."/>
            <person name="Inman J."/>
            <person name="Hall N."/>
            <person name="Lorenzi H."/>
            <person name="Caler E."/>
        </authorList>
    </citation>
    <scope>NUCLEOTIDE SEQUENCE [LARGE SCALE GENOMIC DNA]</scope>
    <source>
        <strain evidence="1 2">IP1</strain>
    </source>
</reference>
<protein>
    <submittedName>
        <fullName evidence="1">Uncharacterized protein</fullName>
    </submittedName>
</protein>
<dbReference type="EMBL" id="KB206169">
    <property type="protein sequence ID" value="ELP95035.1"/>
    <property type="molecule type" value="Genomic_DNA"/>
</dbReference>
<dbReference type="VEuPathDB" id="AmoebaDB:EIN_252790"/>
<gene>
    <name evidence="1" type="ORF">EIN_252790</name>
</gene>
<organism evidence="1 2">
    <name type="scientific">Entamoeba invadens IP1</name>
    <dbReference type="NCBI Taxonomy" id="370355"/>
    <lineage>
        <taxon>Eukaryota</taxon>
        <taxon>Amoebozoa</taxon>
        <taxon>Evosea</taxon>
        <taxon>Archamoebae</taxon>
        <taxon>Mastigamoebida</taxon>
        <taxon>Entamoebidae</taxon>
        <taxon>Entamoeba</taxon>
    </lineage>
</organism>
<dbReference type="RefSeq" id="XP_004261806.1">
    <property type="nucleotide sequence ID" value="XM_004261758.1"/>
</dbReference>
<dbReference type="GeneID" id="14893825"/>
<dbReference type="AlphaFoldDB" id="A0A0A1UEP9"/>
<dbReference type="Proteomes" id="UP000014680">
    <property type="component" value="Unassembled WGS sequence"/>
</dbReference>
<proteinExistence type="predicted"/>
<name>A0A0A1UEP9_ENTIV</name>
<keyword evidence="2" id="KW-1185">Reference proteome</keyword>
<evidence type="ECO:0000313" key="1">
    <source>
        <dbReference type="EMBL" id="ELP95035.1"/>
    </source>
</evidence>
<dbReference type="KEGG" id="eiv:EIN_252790"/>
<sequence>MLSTTYILSQVQTLQNCLSKEKAKVSDSRRNELYQTDMEIMKVKSRDNKVLVVQSEFYTPDPTEIRVFVHSEKDPFTTAKIAANSGEVDSTFYLPGQNIVIDILYIWKEKAVSAIQSLVIGEQLLGSTRVDVEGDFATFVFDRYDIKDGYYLIVYKASSSLNKDAYIRKLKLLVGTVRLGMELNKGDYIMKVFDTPSPDYKTPFLREIAFTV</sequence>
<evidence type="ECO:0000313" key="2">
    <source>
        <dbReference type="Proteomes" id="UP000014680"/>
    </source>
</evidence>
<dbReference type="OMA" id="WFEEDTH"/>
<accession>A0A0A1UEP9</accession>